<keyword evidence="2" id="KW-0479">Metal-binding</keyword>
<keyword evidence="5" id="KW-0482">Metalloprotease</keyword>
<organism evidence="7 8">
    <name type="scientific">Xanthocytophaga agilis</name>
    <dbReference type="NCBI Taxonomy" id="3048010"/>
    <lineage>
        <taxon>Bacteria</taxon>
        <taxon>Pseudomonadati</taxon>
        <taxon>Bacteroidota</taxon>
        <taxon>Cytophagia</taxon>
        <taxon>Cytophagales</taxon>
        <taxon>Rhodocytophagaceae</taxon>
        <taxon>Xanthocytophaga</taxon>
    </lineage>
</organism>
<evidence type="ECO:0000259" key="6">
    <source>
        <dbReference type="PROSITE" id="PS50249"/>
    </source>
</evidence>
<dbReference type="InterPro" id="IPR037518">
    <property type="entry name" value="MPN"/>
</dbReference>
<evidence type="ECO:0000256" key="1">
    <source>
        <dbReference type="ARBA" id="ARBA00022670"/>
    </source>
</evidence>
<dbReference type="EMBL" id="JASJOU010000018">
    <property type="protein sequence ID" value="MDJ1505750.1"/>
    <property type="molecule type" value="Genomic_DNA"/>
</dbReference>
<evidence type="ECO:0000313" key="8">
    <source>
        <dbReference type="Proteomes" id="UP001232063"/>
    </source>
</evidence>
<proteinExistence type="predicted"/>
<dbReference type="Proteomes" id="UP001232063">
    <property type="component" value="Unassembled WGS sequence"/>
</dbReference>
<sequence length="81" mass="8764">MTHSEGTITDVKLIFQAALGCNASSIIVAHNHPLGNLKPSQADKDLTDKLRKAGHVLELPLLDYLILSSEGYFSFADEGLL</sequence>
<feature type="domain" description="MPN" evidence="6">
    <location>
        <begin position="1"/>
        <end position="81"/>
    </location>
</feature>
<comment type="caution">
    <text evidence="7">The sequence shown here is derived from an EMBL/GenBank/DDBJ whole genome shotgun (WGS) entry which is preliminary data.</text>
</comment>
<gene>
    <name evidence="7" type="ORF">QNI22_34155</name>
</gene>
<evidence type="ECO:0000256" key="2">
    <source>
        <dbReference type="ARBA" id="ARBA00022723"/>
    </source>
</evidence>
<dbReference type="GO" id="GO:0046872">
    <property type="term" value="F:metal ion binding"/>
    <property type="evidence" value="ECO:0007669"/>
    <property type="project" value="UniProtKB-KW"/>
</dbReference>
<dbReference type="InterPro" id="IPR001405">
    <property type="entry name" value="UPF0758"/>
</dbReference>
<evidence type="ECO:0000313" key="7">
    <source>
        <dbReference type="EMBL" id="MDJ1505750.1"/>
    </source>
</evidence>
<keyword evidence="3" id="KW-0378">Hydrolase</keyword>
<dbReference type="GO" id="GO:0006508">
    <property type="term" value="P:proteolysis"/>
    <property type="evidence" value="ECO:0007669"/>
    <property type="project" value="UniProtKB-KW"/>
</dbReference>
<evidence type="ECO:0000256" key="4">
    <source>
        <dbReference type="ARBA" id="ARBA00022833"/>
    </source>
</evidence>
<dbReference type="PANTHER" id="PTHR30471">
    <property type="entry name" value="DNA REPAIR PROTEIN RADC"/>
    <property type="match status" value="1"/>
</dbReference>
<dbReference type="GO" id="GO:0008237">
    <property type="term" value="F:metallopeptidase activity"/>
    <property type="evidence" value="ECO:0007669"/>
    <property type="project" value="UniProtKB-KW"/>
</dbReference>
<dbReference type="InterPro" id="IPR025657">
    <property type="entry name" value="RadC_JAB"/>
</dbReference>
<keyword evidence="4" id="KW-0862">Zinc</keyword>
<dbReference type="Gene3D" id="3.40.140.10">
    <property type="entry name" value="Cytidine Deaminase, domain 2"/>
    <property type="match status" value="1"/>
</dbReference>
<name>A0AAE3RCB4_9BACT</name>
<keyword evidence="1" id="KW-0645">Protease</keyword>
<keyword evidence="8" id="KW-1185">Reference proteome</keyword>
<dbReference type="Pfam" id="PF04002">
    <property type="entry name" value="RadC"/>
    <property type="match status" value="1"/>
</dbReference>
<dbReference type="AlphaFoldDB" id="A0AAE3RCB4"/>
<dbReference type="RefSeq" id="WP_314518111.1">
    <property type="nucleotide sequence ID" value="NZ_JASJOU010000018.1"/>
</dbReference>
<dbReference type="PANTHER" id="PTHR30471:SF3">
    <property type="entry name" value="UPF0758 PROTEIN YEES-RELATED"/>
    <property type="match status" value="1"/>
</dbReference>
<accession>A0AAE3RCB4</accession>
<evidence type="ECO:0000256" key="3">
    <source>
        <dbReference type="ARBA" id="ARBA00022801"/>
    </source>
</evidence>
<reference evidence="7" key="1">
    <citation type="submission" date="2023-05" db="EMBL/GenBank/DDBJ databases">
        <authorList>
            <person name="Zhang X."/>
        </authorList>
    </citation>
    <scope>NUCLEOTIDE SEQUENCE</scope>
    <source>
        <strain evidence="7">BD1B2-1</strain>
    </source>
</reference>
<protein>
    <submittedName>
        <fullName evidence="7">JAB domain-containing protein</fullName>
    </submittedName>
</protein>
<evidence type="ECO:0000256" key="5">
    <source>
        <dbReference type="ARBA" id="ARBA00023049"/>
    </source>
</evidence>
<dbReference type="PROSITE" id="PS50249">
    <property type="entry name" value="MPN"/>
    <property type="match status" value="1"/>
</dbReference>